<sequence length="198" mass="21860">MPCMVPNMVLRPRLSSIRKNSVDQKGLAGKRAITSLDILQYLTDSSGVLGTSSVRLGPTVAPWRLNHSVYSSRDTELGSVMLIQGHPTPSTCWLDSKDDHRLRRPRFLEERRAMFLARKPSTTKTTSEASTDVMKLMPETISASLWQLLWTGLYGNLHTLPRPTLNPTCANTYWTLESQAGRSASHASTPSPPSPAVS</sequence>
<keyword evidence="2" id="KW-1185">Reference proteome</keyword>
<comment type="caution">
    <text evidence="1">The sequence shown here is derived from an EMBL/GenBank/DDBJ whole genome shotgun (WGS) entry which is preliminary data.</text>
</comment>
<reference evidence="1 2" key="1">
    <citation type="submission" date="2019-03" db="EMBL/GenBank/DDBJ databases">
        <title>First draft genome of Liparis tanakae, snailfish: a comprehensive survey of snailfish specific genes.</title>
        <authorList>
            <person name="Kim W."/>
            <person name="Song I."/>
            <person name="Jeong J.-H."/>
            <person name="Kim D."/>
            <person name="Kim S."/>
            <person name="Ryu S."/>
            <person name="Song J.Y."/>
            <person name="Lee S.K."/>
        </authorList>
    </citation>
    <scope>NUCLEOTIDE SEQUENCE [LARGE SCALE GENOMIC DNA]</scope>
    <source>
        <tissue evidence="1">Muscle</tissue>
    </source>
</reference>
<protein>
    <submittedName>
        <fullName evidence="1">Uncharacterized protein</fullName>
    </submittedName>
</protein>
<name>A0A4Z2IZN2_9TELE</name>
<evidence type="ECO:0000313" key="2">
    <source>
        <dbReference type="Proteomes" id="UP000314294"/>
    </source>
</evidence>
<dbReference type="Proteomes" id="UP000314294">
    <property type="component" value="Unassembled WGS sequence"/>
</dbReference>
<dbReference type="AlphaFoldDB" id="A0A4Z2IZN2"/>
<accession>A0A4Z2IZN2</accession>
<organism evidence="1 2">
    <name type="scientific">Liparis tanakae</name>
    <name type="common">Tanaka's snailfish</name>
    <dbReference type="NCBI Taxonomy" id="230148"/>
    <lineage>
        <taxon>Eukaryota</taxon>
        <taxon>Metazoa</taxon>
        <taxon>Chordata</taxon>
        <taxon>Craniata</taxon>
        <taxon>Vertebrata</taxon>
        <taxon>Euteleostomi</taxon>
        <taxon>Actinopterygii</taxon>
        <taxon>Neopterygii</taxon>
        <taxon>Teleostei</taxon>
        <taxon>Neoteleostei</taxon>
        <taxon>Acanthomorphata</taxon>
        <taxon>Eupercaria</taxon>
        <taxon>Perciformes</taxon>
        <taxon>Cottioidei</taxon>
        <taxon>Cottales</taxon>
        <taxon>Liparidae</taxon>
        <taxon>Liparis</taxon>
    </lineage>
</organism>
<gene>
    <name evidence="1" type="ORF">EYF80_006441</name>
</gene>
<proteinExistence type="predicted"/>
<evidence type="ECO:0000313" key="1">
    <source>
        <dbReference type="EMBL" id="TNN83460.1"/>
    </source>
</evidence>
<dbReference type="EMBL" id="SRLO01000033">
    <property type="protein sequence ID" value="TNN83460.1"/>
    <property type="molecule type" value="Genomic_DNA"/>
</dbReference>